<sequence>MNLDRVYQGQGVSFRYPANWELAEEPREDALTLSVSEGAAFWSITILRRRPRAERVVKEAIQAFREEYDDLDEYPAAATLVGETAVGRNLEFVALELINCVFMRALETGGRTLFVLAQVTDHERDEYEPVFDAISESLTIAPDDEILLS</sequence>
<proteinExistence type="predicted"/>
<reference evidence="2" key="1">
    <citation type="submission" date="2016-10" db="EMBL/GenBank/DDBJ databases">
        <authorList>
            <person name="Varghese N."/>
            <person name="Submissions S."/>
        </authorList>
    </citation>
    <scope>NUCLEOTIDE SEQUENCE [LARGE SCALE GENOMIC DNA]</scope>
    <source>
        <strain evidence="2">DSM 26348</strain>
    </source>
</reference>
<evidence type="ECO:0000313" key="1">
    <source>
        <dbReference type="EMBL" id="SFH87515.1"/>
    </source>
</evidence>
<dbReference type="STRING" id="1576369.SAMN05421753_103308"/>
<organism evidence="1 2">
    <name type="scientific">Planctomicrobium piriforme</name>
    <dbReference type="NCBI Taxonomy" id="1576369"/>
    <lineage>
        <taxon>Bacteria</taxon>
        <taxon>Pseudomonadati</taxon>
        <taxon>Planctomycetota</taxon>
        <taxon>Planctomycetia</taxon>
        <taxon>Planctomycetales</taxon>
        <taxon>Planctomycetaceae</taxon>
        <taxon>Planctomicrobium</taxon>
    </lineage>
</organism>
<accession>A0A1I3DLB7</accession>
<gene>
    <name evidence="1" type="ORF">SAMN05421753_103308</name>
</gene>
<evidence type="ECO:0008006" key="3">
    <source>
        <dbReference type="Google" id="ProtNLM"/>
    </source>
</evidence>
<dbReference type="OrthoDB" id="213056at2"/>
<dbReference type="RefSeq" id="WP_092048327.1">
    <property type="nucleotide sequence ID" value="NZ_FOQD01000003.1"/>
</dbReference>
<name>A0A1I3DLB7_9PLAN</name>
<dbReference type="Proteomes" id="UP000199518">
    <property type="component" value="Unassembled WGS sequence"/>
</dbReference>
<keyword evidence="2" id="KW-1185">Reference proteome</keyword>
<protein>
    <recommendedName>
        <fullName evidence="3">DUF1795 domain-containing protein</fullName>
    </recommendedName>
</protein>
<dbReference type="EMBL" id="FOQD01000003">
    <property type="protein sequence ID" value="SFH87515.1"/>
    <property type="molecule type" value="Genomic_DNA"/>
</dbReference>
<dbReference type="AlphaFoldDB" id="A0A1I3DLB7"/>
<evidence type="ECO:0000313" key="2">
    <source>
        <dbReference type="Proteomes" id="UP000199518"/>
    </source>
</evidence>